<evidence type="ECO:0000256" key="3">
    <source>
        <dbReference type="ARBA" id="ARBA00022723"/>
    </source>
</evidence>
<feature type="signal peptide" evidence="6">
    <location>
        <begin position="1"/>
        <end position="20"/>
    </location>
</feature>
<dbReference type="Gene3D" id="2.140.10.10">
    <property type="entry name" value="Quinoprotein alcohol dehydrogenase-like superfamily"/>
    <property type="match status" value="1"/>
</dbReference>
<feature type="domain" description="Pyrrolo-quinoline quinone repeat" evidence="7">
    <location>
        <begin position="38"/>
        <end position="343"/>
    </location>
</feature>
<dbReference type="InterPro" id="IPR017512">
    <property type="entry name" value="PQQ_MeOH/EtOH_DH"/>
</dbReference>
<evidence type="ECO:0000256" key="5">
    <source>
        <dbReference type="ARBA" id="ARBA00023002"/>
    </source>
</evidence>
<feature type="domain" description="Pyrrolo-quinoline quinone repeat" evidence="7">
    <location>
        <begin position="380"/>
        <end position="523"/>
    </location>
</feature>
<keyword evidence="4" id="KW-0634">PQQ</keyword>
<proteinExistence type="inferred from homology"/>
<evidence type="ECO:0000256" key="1">
    <source>
        <dbReference type="ARBA" id="ARBA00001931"/>
    </source>
</evidence>
<evidence type="ECO:0000256" key="6">
    <source>
        <dbReference type="SAM" id="SignalP"/>
    </source>
</evidence>
<organism evidence="8 9">
    <name type="scientific">Paracraurococcus lichenis</name>
    <dbReference type="NCBI Taxonomy" id="3064888"/>
    <lineage>
        <taxon>Bacteria</taxon>
        <taxon>Pseudomonadati</taxon>
        <taxon>Pseudomonadota</taxon>
        <taxon>Alphaproteobacteria</taxon>
        <taxon>Acetobacterales</taxon>
        <taxon>Roseomonadaceae</taxon>
        <taxon>Paracraurococcus</taxon>
    </lineage>
</organism>
<evidence type="ECO:0000313" key="9">
    <source>
        <dbReference type="Proteomes" id="UP001243009"/>
    </source>
</evidence>
<keyword evidence="5 8" id="KW-0560">Oxidoreductase</keyword>
<sequence>MRLAIALLLGSMALPLAAQAQTREDLLNDGKNPAQVTTYGMGYHQQRHSRLDQINRSNVRRLVPVWSLSMSNDVGEQSQPLVYDGVMIVTNVRHTTAIDVATGRMLWRTPVEWDPATARVVCCGLSNRGAAIYEGKVFRTTIDAHVLALDLKTGKELWNETFADWTQGISSTVAPTIADGVLITGMSGAEFGVRGFIDGWDPATGKHLWRRFTIPGPGEPGSETWPKETEHYKHGGGTTWMTGSYDPELNLVYWGTGNAGPWNPTVRPGDSKHAASVIAIRPKTGEIAWSYQWTPGDMYDYDGVNENILADLTVEGQPRKALIHADRNGFLYVLDRTNGKPIAAHPFEKVTWAEKVDLGTGRPVETELAQRMRKGETLEVWPGLRGGKNWPPMAFNPDSGLVFVNTLHDPRSYTFNNEEQPKPGMRYLGLTINTPPKKPGEPWGFTKAIDPLTGKVRWEKPSTDYPAWGGMLSTGSGLLFTGRSTGEFQALDQENGQVLWSFNTGTGVNAPPVTYMVNGKQYVTVLAGLGGLPVIAGAPNIRERVPTGAAVWTFAVMAE</sequence>
<dbReference type="PANTHER" id="PTHR32303">
    <property type="entry name" value="QUINOPROTEIN ALCOHOL DEHYDROGENASE (CYTOCHROME C)"/>
    <property type="match status" value="1"/>
</dbReference>
<dbReference type="SMART" id="SM00564">
    <property type="entry name" value="PQQ"/>
    <property type="match status" value="6"/>
</dbReference>
<accession>A0ABT9E493</accession>
<dbReference type="PANTHER" id="PTHR32303:SF20">
    <property type="entry name" value="QUINOPROTEIN ETHANOL DEHYDROGENASE"/>
    <property type="match status" value="1"/>
</dbReference>
<comment type="caution">
    <text evidence="8">The sequence shown here is derived from an EMBL/GenBank/DDBJ whole genome shotgun (WGS) entry which is preliminary data.</text>
</comment>
<keyword evidence="6" id="KW-0732">Signal</keyword>
<dbReference type="GO" id="GO:0016491">
    <property type="term" value="F:oxidoreductase activity"/>
    <property type="evidence" value="ECO:0007669"/>
    <property type="project" value="UniProtKB-KW"/>
</dbReference>
<dbReference type="InterPro" id="IPR002372">
    <property type="entry name" value="PQQ_rpt_dom"/>
</dbReference>
<dbReference type="EMBL" id="JAUTWS010000021">
    <property type="protein sequence ID" value="MDO9710820.1"/>
    <property type="molecule type" value="Genomic_DNA"/>
</dbReference>
<dbReference type="NCBIfam" id="TIGR03075">
    <property type="entry name" value="PQQ_enz_alc_DH"/>
    <property type="match status" value="1"/>
</dbReference>
<keyword evidence="3" id="KW-0479">Metal-binding</keyword>
<feature type="chain" id="PRO_5045094797" evidence="6">
    <location>
        <begin position="21"/>
        <end position="559"/>
    </location>
</feature>
<protein>
    <submittedName>
        <fullName evidence="8">PQQ-dependent dehydrogenase, methanol/ethanol family</fullName>
        <ecNumber evidence="8">1.1.2.-</ecNumber>
    </submittedName>
</protein>
<evidence type="ECO:0000259" key="7">
    <source>
        <dbReference type="Pfam" id="PF01011"/>
    </source>
</evidence>
<evidence type="ECO:0000256" key="4">
    <source>
        <dbReference type="ARBA" id="ARBA00022891"/>
    </source>
</evidence>
<dbReference type="SUPFAM" id="SSF50998">
    <property type="entry name" value="Quinoprotein alcohol dehydrogenase-like"/>
    <property type="match status" value="1"/>
</dbReference>
<dbReference type="Pfam" id="PF01011">
    <property type="entry name" value="PQQ"/>
    <property type="match status" value="2"/>
</dbReference>
<evidence type="ECO:0000313" key="8">
    <source>
        <dbReference type="EMBL" id="MDO9710820.1"/>
    </source>
</evidence>
<name>A0ABT9E493_9PROT</name>
<keyword evidence="9" id="KW-1185">Reference proteome</keyword>
<dbReference type="InterPro" id="IPR011047">
    <property type="entry name" value="Quinoprotein_ADH-like_sf"/>
</dbReference>
<dbReference type="EC" id="1.1.2.-" evidence="8"/>
<dbReference type="Proteomes" id="UP001243009">
    <property type="component" value="Unassembled WGS sequence"/>
</dbReference>
<comment type="similarity">
    <text evidence="2">Belongs to the bacterial PQQ dehydrogenase family.</text>
</comment>
<dbReference type="RefSeq" id="WP_305105678.1">
    <property type="nucleotide sequence ID" value="NZ_JAUTWS010000021.1"/>
</dbReference>
<gene>
    <name evidence="8" type="ORF">Q7A36_20890</name>
</gene>
<reference evidence="8 9" key="1">
    <citation type="submission" date="2023-08" db="EMBL/GenBank/DDBJ databases">
        <title>The draft genome sequence of Paracraurococcus sp. LOR1-02.</title>
        <authorList>
            <person name="Kingkaew E."/>
            <person name="Tanasupawat S."/>
        </authorList>
    </citation>
    <scope>NUCLEOTIDE SEQUENCE [LARGE SCALE GENOMIC DNA]</scope>
    <source>
        <strain evidence="8 9">LOR1-02</strain>
    </source>
</reference>
<evidence type="ECO:0000256" key="2">
    <source>
        <dbReference type="ARBA" id="ARBA00008156"/>
    </source>
</evidence>
<comment type="cofactor">
    <cofactor evidence="1">
        <name>pyrroloquinoline quinone</name>
        <dbReference type="ChEBI" id="CHEBI:58442"/>
    </cofactor>
</comment>
<dbReference type="InterPro" id="IPR018391">
    <property type="entry name" value="PQQ_b-propeller_rpt"/>
</dbReference>